<dbReference type="Proteomes" id="UP001154282">
    <property type="component" value="Unassembled WGS sequence"/>
</dbReference>
<evidence type="ECO:0000313" key="2">
    <source>
        <dbReference type="Proteomes" id="UP001154282"/>
    </source>
</evidence>
<accession>A0AAV0P1K9</accession>
<proteinExistence type="predicted"/>
<organism evidence="1 2">
    <name type="scientific">Linum tenue</name>
    <dbReference type="NCBI Taxonomy" id="586396"/>
    <lineage>
        <taxon>Eukaryota</taxon>
        <taxon>Viridiplantae</taxon>
        <taxon>Streptophyta</taxon>
        <taxon>Embryophyta</taxon>
        <taxon>Tracheophyta</taxon>
        <taxon>Spermatophyta</taxon>
        <taxon>Magnoliopsida</taxon>
        <taxon>eudicotyledons</taxon>
        <taxon>Gunneridae</taxon>
        <taxon>Pentapetalae</taxon>
        <taxon>rosids</taxon>
        <taxon>fabids</taxon>
        <taxon>Malpighiales</taxon>
        <taxon>Linaceae</taxon>
        <taxon>Linum</taxon>
    </lineage>
</organism>
<reference evidence="1" key="1">
    <citation type="submission" date="2022-08" db="EMBL/GenBank/DDBJ databases">
        <authorList>
            <person name="Gutierrez-Valencia J."/>
        </authorList>
    </citation>
    <scope>NUCLEOTIDE SEQUENCE</scope>
</reference>
<gene>
    <name evidence="1" type="ORF">LITE_LOCUS36367</name>
</gene>
<sequence length="57" mass="7063">MRNKQLHYTVGIGIRRNDEYHCICKQCKCYKATLFNRDRGKRQRYCKTWKSRFLSIF</sequence>
<protein>
    <submittedName>
        <fullName evidence="1">Uncharacterized protein</fullName>
    </submittedName>
</protein>
<name>A0AAV0P1K9_9ROSI</name>
<keyword evidence="2" id="KW-1185">Reference proteome</keyword>
<comment type="caution">
    <text evidence="1">The sequence shown here is derived from an EMBL/GenBank/DDBJ whole genome shotgun (WGS) entry which is preliminary data.</text>
</comment>
<dbReference type="EMBL" id="CAMGYJ010000008">
    <property type="protein sequence ID" value="CAI0464894.1"/>
    <property type="molecule type" value="Genomic_DNA"/>
</dbReference>
<evidence type="ECO:0000313" key="1">
    <source>
        <dbReference type="EMBL" id="CAI0464894.1"/>
    </source>
</evidence>
<dbReference type="AlphaFoldDB" id="A0AAV0P1K9"/>